<keyword evidence="4" id="KW-1185">Reference proteome</keyword>
<reference evidence="3 4" key="1">
    <citation type="submission" date="2019-02" db="EMBL/GenBank/DDBJ databases">
        <authorList>
            <person name="Frampton R.A."/>
            <person name="Wojtus J.K."/>
            <person name="Fineran P.C."/>
            <person name="Hendrickson H.L."/>
        </authorList>
    </citation>
    <scope>NUCLEOTIDE SEQUENCE [LARGE SCALE GENOMIC DNA]</scope>
</reference>
<dbReference type="PANTHER" id="PTHR12521:SF0">
    <property type="entry name" value="ADP-RIBOSE GLYCOHYDROLASE OARD1"/>
    <property type="match status" value="1"/>
</dbReference>
<feature type="domain" description="Macro" evidence="2">
    <location>
        <begin position="21"/>
        <end position="134"/>
    </location>
</feature>
<dbReference type="SUPFAM" id="SSF52949">
    <property type="entry name" value="Macro domain-like"/>
    <property type="match status" value="1"/>
</dbReference>
<protein>
    <submittedName>
        <fullName evidence="3">Macro domain-containing protein</fullName>
    </submittedName>
</protein>
<feature type="transmembrane region" description="Helical" evidence="1">
    <location>
        <begin position="17"/>
        <end position="37"/>
    </location>
</feature>
<dbReference type="InterPro" id="IPR043472">
    <property type="entry name" value="Macro_dom-like"/>
</dbReference>
<dbReference type="Gene3D" id="3.40.220.10">
    <property type="entry name" value="Leucine Aminopeptidase, subunit E, domain 1"/>
    <property type="match status" value="1"/>
</dbReference>
<keyword evidence="1" id="KW-1133">Transmembrane helix</keyword>
<sequence>MAEFIIGKDIFNTPGDLYFITVNTIGVMGAGVAKAFAERHPDLFKKYKHDCKMKSITIGHPALYEGTDGKRYLMFPTKENWRNPSTYEYVAMGLKWLEDNIGEEEDQIDPKWTLVVPPLGCGHGGLDFDIVSEMIEESSLKIPNKMVVVYPPWMANQQ</sequence>
<dbReference type="PANTHER" id="PTHR12521">
    <property type="entry name" value="PROTEIN C6ORF130"/>
    <property type="match status" value="1"/>
</dbReference>
<dbReference type="Pfam" id="PF01661">
    <property type="entry name" value="Macro"/>
    <property type="match status" value="1"/>
</dbReference>
<dbReference type="GO" id="GO:0140291">
    <property type="term" value="P:peptidyl-glutamate ADP-deribosylation"/>
    <property type="evidence" value="ECO:0007669"/>
    <property type="project" value="TreeGrafter"/>
</dbReference>
<organism evidence="3 4">
    <name type="scientific">Pseudomonas phage Psa21</name>
    <dbReference type="NCBI Taxonomy" id="2530023"/>
    <lineage>
        <taxon>Viruses</taxon>
        <taxon>Duplodnaviria</taxon>
        <taxon>Heunggongvirae</taxon>
        <taxon>Uroviricota</taxon>
        <taxon>Caudoviricetes</taxon>
        <taxon>Chimalliviridae</taxon>
        <taxon>Tepukevirus</taxon>
        <taxon>Tepukevirus Psa21</taxon>
    </lineage>
</organism>
<dbReference type="InterPro" id="IPR050892">
    <property type="entry name" value="ADP-ribose_metab_enzymes"/>
</dbReference>
<proteinExistence type="predicted"/>
<name>A0A481W4J1_9CAUD</name>
<dbReference type="Proteomes" id="UP000294134">
    <property type="component" value="Segment"/>
</dbReference>
<evidence type="ECO:0000313" key="3">
    <source>
        <dbReference type="EMBL" id="QBJ02651.1"/>
    </source>
</evidence>
<dbReference type="InterPro" id="IPR002589">
    <property type="entry name" value="Macro_dom"/>
</dbReference>
<gene>
    <name evidence="3" type="ORF">PSA21_123</name>
</gene>
<evidence type="ECO:0000256" key="1">
    <source>
        <dbReference type="SAM" id="Phobius"/>
    </source>
</evidence>
<evidence type="ECO:0000313" key="4">
    <source>
        <dbReference type="Proteomes" id="UP000294134"/>
    </source>
</evidence>
<keyword evidence="1" id="KW-0472">Membrane</keyword>
<evidence type="ECO:0000259" key="2">
    <source>
        <dbReference type="Pfam" id="PF01661"/>
    </source>
</evidence>
<dbReference type="EMBL" id="MK552327">
    <property type="protein sequence ID" value="QBJ02651.1"/>
    <property type="molecule type" value="Genomic_DNA"/>
</dbReference>
<keyword evidence="1" id="KW-0812">Transmembrane</keyword>
<accession>A0A481W4J1</accession>